<dbReference type="EMBL" id="DXFX01000042">
    <property type="protein sequence ID" value="HIX07445.1"/>
    <property type="molecule type" value="Genomic_DNA"/>
</dbReference>
<protein>
    <recommendedName>
        <fullName evidence="3">TetR/AcrR family transcriptional regulator</fullName>
    </recommendedName>
</protein>
<dbReference type="Proteomes" id="UP000824204">
    <property type="component" value="Unassembled WGS sequence"/>
</dbReference>
<reference evidence="1" key="1">
    <citation type="journal article" date="2021" name="PeerJ">
        <title>Extensive microbial diversity within the chicken gut microbiome revealed by metagenomics and culture.</title>
        <authorList>
            <person name="Gilroy R."/>
            <person name="Ravi A."/>
            <person name="Getino M."/>
            <person name="Pursley I."/>
            <person name="Horton D.L."/>
            <person name="Alikhan N.F."/>
            <person name="Baker D."/>
            <person name="Gharbi K."/>
            <person name="Hall N."/>
            <person name="Watson M."/>
            <person name="Adriaenssens E.M."/>
            <person name="Foster-Nyarko E."/>
            <person name="Jarju S."/>
            <person name="Secka A."/>
            <person name="Antonio M."/>
            <person name="Oren A."/>
            <person name="Chaudhuri R.R."/>
            <person name="La Ragione R."/>
            <person name="Hildebrand F."/>
            <person name="Pallen M.J."/>
        </authorList>
    </citation>
    <scope>NUCLEOTIDE SEQUENCE</scope>
    <source>
        <strain evidence="1">811</strain>
    </source>
</reference>
<dbReference type="InterPro" id="IPR009057">
    <property type="entry name" value="Homeodomain-like_sf"/>
</dbReference>
<dbReference type="PANTHER" id="PTHR43479">
    <property type="entry name" value="ACREF/ENVCD OPERON REPRESSOR-RELATED"/>
    <property type="match status" value="1"/>
</dbReference>
<proteinExistence type="predicted"/>
<dbReference type="Gene3D" id="1.10.357.10">
    <property type="entry name" value="Tetracycline Repressor, domain 2"/>
    <property type="match status" value="1"/>
</dbReference>
<comment type="caution">
    <text evidence="1">The sequence shown here is derived from an EMBL/GenBank/DDBJ whole genome shotgun (WGS) entry which is preliminary data.</text>
</comment>
<dbReference type="PANTHER" id="PTHR43479:SF11">
    <property type="entry name" value="ACREF_ENVCD OPERON REPRESSOR-RELATED"/>
    <property type="match status" value="1"/>
</dbReference>
<organism evidence="1 2">
    <name type="scientific">Candidatus Borkfalkia faecipullorum</name>
    <dbReference type="NCBI Taxonomy" id="2838510"/>
    <lineage>
        <taxon>Bacteria</taxon>
        <taxon>Bacillati</taxon>
        <taxon>Bacillota</taxon>
        <taxon>Clostridia</taxon>
        <taxon>Christensenellales</taxon>
        <taxon>Christensenellaceae</taxon>
        <taxon>Candidatus Borkfalkia</taxon>
    </lineage>
</organism>
<evidence type="ECO:0008006" key="3">
    <source>
        <dbReference type="Google" id="ProtNLM"/>
    </source>
</evidence>
<evidence type="ECO:0000313" key="1">
    <source>
        <dbReference type="EMBL" id="HIX07445.1"/>
    </source>
</evidence>
<gene>
    <name evidence="1" type="ORF">H9741_03165</name>
</gene>
<dbReference type="SUPFAM" id="SSF46689">
    <property type="entry name" value="Homeodomain-like"/>
    <property type="match status" value="1"/>
</dbReference>
<sequence>MNRKDKRSRKTVSAIQNTLLQLLCSRRVREIKIVDLCTAADINRTTFYLHYAGITDVLDELRDEITERVFAATDPTTDFLDPQDPLPFLTTATGVFETYPHFADFIRHSQDADVFLTKLKNEFTAKLCRRYLQSCKNGEENAECAECVFRFLTAGVLDTYTEWLKSDRSVAFSTILAKCAPIVAAGQEILAKRS</sequence>
<name>A0A9D1V7B7_9FIRM</name>
<dbReference type="AlphaFoldDB" id="A0A9D1V7B7"/>
<reference evidence="1" key="2">
    <citation type="submission" date="2021-04" db="EMBL/GenBank/DDBJ databases">
        <authorList>
            <person name="Gilroy R."/>
        </authorList>
    </citation>
    <scope>NUCLEOTIDE SEQUENCE</scope>
    <source>
        <strain evidence="1">811</strain>
    </source>
</reference>
<dbReference type="InterPro" id="IPR050624">
    <property type="entry name" value="HTH-type_Tx_Regulator"/>
</dbReference>
<evidence type="ECO:0000313" key="2">
    <source>
        <dbReference type="Proteomes" id="UP000824204"/>
    </source>
</evidence>
<accession>A0A9D1V7B7</accession>